<dbReference type="Proteomes" id="UP000306409">
    <property type="component" value="Chromosome"/>
</dbReference>
<accession>A0A4U7JKD0</accession>
<reference evidence="2 3" key="1">
    <citation type="submission" date="2020-09" db="EMBL/GenBank/DDBJ databases">
        <title>Characterization and genome sequencing of Ruminiclostridium sp. nov. MA18.</title>
        <authorList>
            <person name="Rettenmaier R."/>
            <person name="Kowollik M.-L."/>
            <person name="Liebl W."/>
            <person name="Zverlov V."/>
        </authorList>
    </citation>
    <scope>NUCLEOTIDE SEQUENCE [LARGE SCALE GENOMIC DNA]</scope>
    <source>
        <strain evidence="2 3">MA18</strain>
    </source>
</reference>
<evidence type="ECO:0000256" key="1">
    <source>
        <dbReference type="SAM" id="MobiDB-lite"/>
    </source>
</evidence>
<feature type="region of interest" description="Disordered" evidence="1">
    <location>
        <begin position="61"/>
        <end position="115"/>
    </location>
</feature>
<name>A0A4U7JKD0_9FIRM</name>
<feature type="compositionally biased region" description="Basic and acidic residues" evidence="1">
    <location>
        <begin position="95"/>
        <end position="115"/>
    </location>
</feature>
<dbReference type="KEGG" id="rher:EHE19_009955"/>
<dbReference type="RefSeq" id="WP_137696083.1">
    <property type="nucleotide sequence ID" value="NZ_CP061336.1"/>
</dbReference>
<dbReference type="OrthoDB" id="9977094at2"/>
<dbReference type="EMBL" id="CP061336">
    <property type="protein sequence ID" value="QNU65268.1"/>
    <property type="molecule type" value="Genomic_DNA"/>
</dbReference>
<sequence>MLKRRKRKLKIFSIFNKFGKSRKRKAHNKKTKASEKYDVIINIENDKFTKEKSIEASIEESLKKSKEKSIKASTSNEGALEINTHKFSQNNDNNDNSKNDDNKDNHDLANTEKFRTKAKNKENREYVERIRNQVKEVLQENYDDSIDNLFNQFENSGYVNKDNFLFRLIFMILKKYGYIDIIDDNGEIDPNAIEQILKSIINDAYKLMNEDNNEIKLENNSVYICCGTEKSCFECNQNIFDDED</sequence>
<proteinExistence type="predicted"/>
<keyword evidence="3" id="KW-1185">Reference proteome</keyword>
<evidence type="ECO:0000313" key="2">
    <source>
        <dbReference type="EMBL" id="QNU65268.1"/>
    </source>
</evidence>
<protein>
    <submittedName>
        <fullName evidence="2">Uncharacterized protein</fullName>
    </submittedName>
</protein>
<gene>
    <name evidence="2" type="ORF">EHE19_009955</name>
</gene>
<organism evidence="2 3">
    <name type="scientific">Ruminiclostridium herbifermentans</name>
    <dbReference type="NCBI Taxonomy" id="2488810"/>
    <lineage>
        <taxon>Bacteria</taxon>
        <taxon>Bacillati</taxon>
        <taxon>Bacillota</taxon>
        <taxon>Clostridia</taxon>
        <taxon>Eubacteriales</taxon>
        <taxon>Oscillospiraceae</taxon>
        <taxon>Ruminiclostridium</taxon>
    </lineage>
</organism>
<dbReference type="AlphaFoldDB" id="A0A4U7JKD0"/>
<feature type="compositionally biased region" description="Basic and acidic residues" evidence="1">
    <location>
        <begin position="61"/>
        <end position="70"/>
    </location>
</feature>
<evidence type="ECO:0000313" key="3">
    <source>
        <dbReference type="Proteomes" id="UP000306409"/>
    </source>
</evidence>